<feature type="domain" description="PLD phosphodiesterase" evidence="6">
    <location>
        <begin position="358"/>
        <end position="385"/>
    </location>
</feature>
<dbReference type="GO" id="GO:0004630">
    <property type="term" value="F:phospholipase D activity"/>
    <property type="evidence" value="ECO:0007669"/>
    <property type="project" value="UniProtKB-EC"/>
</dbReference>
<protein>
    <submittedName>
        <fullName evidence="7">Phospholipase D1/2</fullName>
    </submittedName>
</protein>
<evidence type="ECO:0000313" key="8">
    <source>
        <dbReference type="Proteomes" id="UP000199707"/>
    </source>
</evidence>
<dbReference type="Pfam" id="PF00614">
    <property type="entry name" value="PLDc"/>
    <property type="match status" value="1"/>
</dbReference>
<feature type="region of interest" description="Disordered" evidence="5">
    <location>
        <begin position="174"/>
        <end position="193"/>
    </location>
</feature>
<proteinExistence type="predicted"/>
<accession>A0A1G4V8J0</accession>
<dbReference type="PROSITE" id="PS50035">
    <property type="entry name" value="PLD"/>
    <property type="match status" value="2"/>
</dbReference>
<dbReference type="SUPFAM" id="SSF56024">
    <property type="entry name" value="Phospholipase D/nuclease"/>
    <property type="match status" value="2"/>
</dbReference>
<sequence length="533" mass="58775">MRGFALPESREPQVSADRILRPGDTCWHIARADRYAPIVDGADYLRHVKAAMLRARHRIILVGWDVDSRTSFEAQDPTLPGPNHLMTFLHALLWQRPELQVYLLKSNLRLLRAFDPYWFGPIPTSWLNRLTSSRLHFAVDGAHPLGAVHHQKIVVVDDAVAFCGGIDLTLGRWDTRDHEPDAPGRRASGEPYGPRHEVAAVVDGPAARVLARQARDRWQAATGQELPALSARTSAWPRGCAPALRAVEVGVARTLPALPGSDEVREVEALNLAAIATARHVIYLENQYLAARGLAQALATRLREPDGPEVIIVLPRSSESRLEQGSMDSARERLVRLLWDADEHGRLGIYWPVTKGGVPVYVHSKVMIVDDRFLRIGSSNLNNRSLGFDSECDLALEAWAADRDDIRRHIEHMRDDLLAEHLGVSVDAVRSAAAQRQSTVGAVEALRGTGRSLRKFTEYMVAADAGPFAENDLMDPDHVPASLAQTLCATTIAAVLWPLTQAAPGLWSTIRAVTDQVRTFAPDLERMGTGTPD</sequence>
<organism evidence="7 8">
    <name type="scientific">Mycolicibacterium fluoranthenivorans</name>
    <dbReference type="NCBI Taxonomy" id="258505"/>
    <lineage>
        <taxon>Bacteria</taxon>
        <taxon>Bacillati</taxon>
        <taxon>Actinomycetota</taxon>
        <taxon>Actinomycetes</taxon>
        <taxon>Mycobacteriales</taxon>
        <taxon>Mycobacteriaceae</taxon>
        <taxon>Mycolicibacterium</taxon>
    </lineage>
</organism>
<dbReference type="Gene3D" id="3.30.870.10">
    <property type="entry name" value="Endonuclease Chain A"/>
    <property type="match status" value="2"/>
</dbReference>
<evidence type="ECO:0000256" key="1">
    <source>
        <dbReference type="ARBA" id="ARBA00000798"/>
    </source>
</evidence>
<evidence type="ECO:0000256" key="3">
    <source>
        <dbReference type="ARBA" id="ARBA00022801"/>
    </source>
</evidence>
<reference evidence="8" key="1">
    <citation type="submission" date="2016-10" db="EMBL/GenBank/DDBJ databases">
        <authorList>
            <person name="Varghese N."/>
            <person name="Submissions S."/>
        </authorList>
    </citation>
    <scope>NUCLEOTIDE SEQUENCE [LARGE SCALE GENOMIC DNA]</scope>
    <source>
        <strain evidence="8">UNC267MFSha1.1M11</strain>
    </source>
</reference>
<keyword evidence="4" id="KW-0443">Lipid metabolism</keyword>
<feature type="domain" description="PLD phosphodiesterase" evidence="6">
    <location>
        <begin position="145"/>
        <end position="172"/>
    </location>
</feature>
<keyword evidence="3" id="KW-0378">Hydrolase</keyword>
<keyword evidence="2" id="KW-0677">Repeat</keyword>
<dbReference type="AlphaFoldDB" id="A0A1G4V8J0"/>
<evidence type="ECO:0000256" key="5">
    <source>
        <dbReference type="SAM" id="MobiDB-lite"/>
    </source>
</evidence>
<dbReference type="GO" id="GO:0009395">
    <property type="term" value="P:phospholipid catabolic process"/>
    <property type="evidence" value="ECO:0007669"/>
    <property type="project" value="TreeGrafter"/>
</dbReference>
<dbReference type="PANTHER" id="PTHR18896:SF76">
    <property type="entry name" value="PHOSPHOLIPASE"/>
    <property type="match status" value="1"/>
</dbReference>
<dbReference type="SMART" id="SM00155">
    <property type="entry name" value="PLDc"/>
    <property type="match status" value="2"/>
</dbReference>
<dbReference type="Pfam" id="PF13091">
    <property type="entry name" value="PLDc_2"/>
    <property type="match status" value="1"/>
</dbReference>
<dbReference type="InterPro" id="IPR015679">
    <property type="entry name" value="PLipase_D_fam"/>
</dbReference>
<evidence type="ECO:0000313" key="7">
    <source>
        <dbReference type="EMBL" id="SCX02944.1"/>
    </source>
</evidence>
<comment type="catalytic activity">
    <reaction evidence="1">
        <text>a 1,2-diacyl-sn-glycero-3-phosphocholine + H2O = a 1,2-diacyl-sn-glycero-3-phosphate + choline + H(+)</text>
        <dbReference type="Rhea" id="RHEA:14445"/>
        <dbReference type="ChEBI" id="CHEBI:15354"/>
        <dbReference type="ChEBI" id="CHEBI:15377"/>
        <dbReference type="ChEBI" id="CHEBI:15378"/>
        <dbReference type="ChEBI" id="CHEBI:57643"/>
        <dbReference type="ChEBI" id="CHEBI:58608"/>
        <dbReference type="EC" id="3.1.4.4"/>
    </reaction>
</comment>
<dbReference type="Proteomes" id="UP000199707">
    <property type="component" value="Unassembled WGS sequence"/>
</dbReference>
<dbReference type="InterPro" id="IPR001736">
    <property type="entry name" value="PLipase_D/transphosphatidylase"/>
</dbReference>
<dbReference type="RefSeq" id="WP_090353532.1">
    <property type="nucleotide sequence ID" value="NZ_FMUB01000001.1"/>
</dbReference>
<dbReference type="InterPro" id="IPR025202">
    <property type="entry name" value="PLD-like_dom"/>
</dbReference>
<evidence type="ECO:0000256" key="2">
    <source>
        <dbReference type="ARBA" id="ARBA00022737"/>
    </source>
</evidence>
<dbReference type="CDD" id="cd09143">
    <property type="entry name" value="PLDc_vPLD1_2_like_bac_2"/>
    <property type="match status" value="1"/>
</dbReference>
<name>A0A1G4V8J0_9MYCO</name>
<dbReference type="EMBL" id="FMUB01000001">
    <property type="protein sequence ID" value="SCX02944.1"/>
    <property type="molecule type" value="Genomic_DNA"/>
</dbReference>
<evidence type="ECO:0000256" key="4">
    <source>
        <dbReference type="ARBA" id="ARBA00023098"/>
    </source>
</evidence>
<evidence type="ECO:0000259" key="6">
    <source>
        <dbReference type="PROSITE" id="PS50035"/>
    </source>
</evidence>
<gene>
    <name evidence="7" type="ORF">SAMN02799620_00506</name>
</gene>
<dbReference type="STRING" id="1502745.SAMN02799620_00506"/>
<dbReference type="CDD" id="cd09140">
    <property type="entry name" value="PLDc_vPLD1_2_like_bac_1"/>
    <property type="match status" value="1"/>
</dbReference>
<dbReference type="PANTHER" id="PTHR18896">
    <property type="entry name" value="PHOSPHOLIPASE D"/>
    <property type="match status" value="1"/>
</dbReference>